<feature type="transmembrane region" description="Helical" evidence="6">
    <location>
        <begin position="188"/>
        <end position="209"/>
    </location>
</feature>
<comment type="caution">
    <text evidence="9">The sequence shown here is derived from an EMBL/GenBank/DDBJ whole genome shotgun (WGS) entry which is preliminary data.</text>
</comment>
<dbReference type="InterPro" id="IPR047347">
    <property type="entry name" value="YvaQ-like_sensor"/>
</dbReference>
<evidence type="ECO:0000313" key="9">
    <source>
        <dbReference type="EMBL" id="EGI77530.1"/>
    </source>
</evidence>
<dbReference type="RefSeq" id="WP_006297133.1">
    <property type="nucleotide sequence ID" value="NZ_AEGR01000045.1"/>
</dbReference>
<dbReference type="Gene3D" id="1.10.287.950">
    <property type="entry name" value="Methyl-accepting chemotaxis protein"/>
    <property type="match status" value="1"/>
</dbReference>
<dbReference type="GO" id="GO:0006935">
    <property type="term" value="P:chemotaxis"/>
    <property type="evidence" value="ECO:0007669"/>
    <property type="project" value="InterPro"/>
</dbReference>
<dbReference type="STRING" id="887062.HGR_05636"/>
<keyword evidence="6" id="KW-1133">Transmembrane helix</keyword>
<name>F3KRS9_9BURK</name>
<dbReference type="GO" id="GO:0007165">
    <property type="term" value="P:signal transduction"/>
    <property type="evidence" value="ECO:0007669"/>
    <property type="project" value="UniProtKB-KW"/>
</dbReference>
<dbReference type="PROSITE" id="PS50111">
    <property type="entry name" value="CHEMOTAXIS_TRANSDUC_2"/>
    <property type="match status" value="1"/>
</dbReference>
<dbReference type="EMBL" id="AEGR01000045">
    <property type="protein sequence ID" value="EGI77530.1"/>
    <property type="molecule type" value="Genomic_DNA"/>
</dbReference>
<dbReference type="SUPFAM" id="SSF58104">
    <property type="entry name" value="Methyl-accepting chemotaxis protein (MCP) signaling domain"/>
    <property type="match status" value="1"/>
</dbReference>
<keyword evidence="2" id="KW-0488">Methylation</keyword>
<dbReference type="InterPro" id="IPR004090">
    <property type="entry name" value="Chemotax_Me-accpt_rcpt"/>
</dbReference>
<dbReference type="CDD" id="cd11386">
    <property type="entry name" value="MCP_signal"/>
    <property type="match status" value="1"/>
</dbReference>
<gene>
    <name evidence="9" type="ORF">HGR_05636</name>
</gene>
<feature type="domain" description="Methyl-accepting transducer" evidence="7">
    <location>
        <begin position="267"/>
        <end position="496"/>
    </location>
</feature>
<dbReference type="InterPro" id="IPR024478">
    <property type="entry name" value="HlyB_4HB_MCP"/>
</dbReference>
<dbReference type="CDD" id="cd19411">
    <property type="entry name" value="MCP2201-like_sensor"/>
    <property type="match status" value="1"/>
</dbReference>
<dbReference type="eggNOG" id="COG0840">
    <property type="taxonomic scope" value="Bacteria"/>
</dbReference>
<evidence type="ECO:0000256" key="3">
    <source>
        <dbReference type="ARBA" id="ARBA00029447"/>
    </source>
</evidence>
<dbReference type="InterPro" id="IPR003660">
    <property type="entry name" value="HAMP_dom"/>
</dbReference>
<evidence type="ECO:0000256" key="6">
    <source>
        <dbReference type="SAM" id="Phobius"/>
    </source>
</evidence>
<reference evidence="9 10" key="1">
    <citation type="journal article" date="2011" name="EMBO J.">
        <title>Structural diversity of bacterial flagellar motors.</title>
        <authorList>
            <person name="Chen S."/>
            <person name="Beeby M."/>
            <person name="Murphy G.E."/>
            <person name="Leadbetter J.R."/>
            <person name="Hendrixson D.R."/>
            <person name="Briegel A."/>
            <person name="Li Z."/>
            <person name="Shi J."/>
            <person name="Tocheva E.I."/>
            <person name="Muller A."/>
            <person name="Dobro M.J."/>
            <person name="Jensen G.J."/>
        </authorList>
    </citation>
    <scope>NUCLEOTIDE SEQUENCE [LARGE SCALE GENOMIC DNA]</scope>
    <source>
        <strain evidence="9 10">ATCC 19624</strain>
    </source>
</reference>
<dbReference type="OrthoDB" id="5441488at2"/>
<evidence type="ECO:0000256" key="1">
    <source>
        <dbReference type="ARBA" id="ARBA00004370"/>
    </source>
</evidence>
<organism evidence="9 10">
    <name type="scientific">Hylemonella gracilis ATCC 19624</name>
    <dbReference type="NCBI Taxonomy" id="887062"/>
    <lineage>
        <taxon>Bacteria</taxon>
        <taxon>Pseudomonadati</taxon>
        <taxon>Pseudomonadota</taxon>
        <taxon>Betaproteobacteria</taxon>
        <taxon>Burkholderiales</taxon>
        <taxon>Comamonadaceae</taxon>
        <taxon>Hylemonella</taxon>
    </lineage>
</organism>
<dbReference type="PANTHER" id="PTHR43531">
    <property type="entry name" value="PROTEIN ICFG"/>
    <property type="match status" value="1"/>
</dbReference>
<dbReference type="Pfam" id="PF00672">
    <property type="entry name" value="HAMP"/>
    <property type="match status" value="1"/>
</dbReference>
<dbReference type="PANTHER" id="PTHR43531:SF14">
    <property type="entry name" value="METHYL-ACCEPTING CHEMOTAXIS PROTEIN I-RELATED"/>
    <property type="match status" value="1"/>
</dbReference>
<evidence type="ECO:0000256" key="2">
    <source>
        <dbReference type="ARBA" id="ARBA00022481"/>
    </source>
</evidence>
<evidence type="ECO:0000256" key="5">
    <source>
        <dbReference type="SAM" id="MobiDB-lite"/>
    </source>
</evidence>
<evidence type="ECO:0000259" key="8">
    <source>
        <dbReference type="PROSITE" id="PS50885"/>
    </source>
</evidence>
<protein>
    <submittedName>
        <fullName evidence="9">Chemotaxis sensory transducer</fullName>
    </submittedName>
</protein>
<feature type="compositionally biased region" description="Low complexity" evidence="5">
    <location>
        <begin position="550"/>
        <end position="571"/>
    </location>
</feature>
<dbReference type="InterPro" id="IPR004089">
    <property type="entry name" value="MCPsignal_dom"/>
</dbReference>
<feature type="compositionally biased region" description="Polar residues" evidence="5">
    <location>
        <begin position="572"/>
        <end position="583"/>
    </location>
</feature>
<keyword evidence="10" id="KW-1185">Reference proteome</keyword>
<dbReference type="GO" id="GO:0004888">
    <property type="term" value="F:transmembrane signaling receptor activity"/>
    <property type="evidence" value="ECO:0007669"/>
    <property type="project" value="InterPro"/>
</dbReference>
<feature type="region of interest" description="Disordered" evidence="5">
    <location>
        <begin position="531"/>
        <end position="583"/>
    </location>
</feature>
<evidence type="ECO:0000259" key="7">
    <source>
        <dbReference type="PROSITE" id="PS50111"/>
    </source>
</evidence>
<proteinExistence type="inferred from homology"/>
<keyword evidence="6" id="KW-0472">Membrane</keyword>
<accession>F3KRS9</accession>
<dbReference type="PROSITE" id="PS50885">
    <property type="entry name" value="HAMP"/>
    <property type="match status" value="1"/>
</dbReference>
<dbReference type="GO" id="GO:0005886">
    <property type="term" value="C:plasma membrane"/>
    <property type="evidence" value="ECO:0007669"/>
    <property type="project" value="TreeGrafter"/>
</dbReference>
<feature type="domain" description="HAMP" evidence="8">
    <location>
        <begin position="210"/>
        <end position="262"/>
    </location>
</feature>
<dbReference type="Proteomes" id="UP000016368">
    <property type="component" value="Unassembled WGS sequence"/>
</dbReference>
<dbReference type="SMART" id="SM00304">
    <property type="entry name" value="HAMP"/>
    <property type="match status" value="1"/>
</dbReference>
<dbReference type="SMART" id="SM00283">
    <property type="entry name" value="MA"/>
    <property type="match status" value="1"/>
</dbReference>
<dbReference type="Gene3D" id="6.10.340.10">
    <property type="match status" value="1"/>
</dbReference>
<evidence type="ECO:0000256" key="4">
    <source>
        <dbReference type="PROSITE-ProRule" id="PRU00284"/>
    </source>
</evidence>
<dbReference type="AlphaFoldDB" id="F3KRS9"/>
<dbReference type="PRINTS" id="PR00260">
    <property type="entry name" value="CHEMTRNSDUCR"/>
</dbReference>
<evidence type="ECO:0000313" key="10">
    <source>
        <dbReference type="Proteomes" id="UP000016368"/>
    </source>
</evidence>
<sequence length="583" mass="61442">MKLSNLKISARLTLAFSALLFITATITVVGTSRLGALSKTSDQIASVEMQRALLAQSWWMRTSMNWVRASSALKTHDANYQAELDRDMSATSKLIGEDQKQLVELITDAKGKELMDTIARNRKVYVDARTALIKRQQAGEDIMARVDAELLPLAQTYLRSLEDIADHARDLLAQTQKRAHATAEQSQWALSVGATLAVLLGMVLAMAVARSIVRPMREAVGVTQRIADGDLTARIESQAQDETGELLRALGAMSDRLRTVVAEVRTGVEAVSTASQEIATGNADLSARTEQTAANLQETAASMEELTATVSQSAETATQANQLAASAAQAARTGGEVVNQVVLSMKEITASSKRINDIIGVIDGIAFQTNILALNAAVEAARAGEQGRGFAVVAGEVRNLAQRSADAAKEIKTLISTSVRNVETGSNQVTQAGHSMEEIVSSVRRVSDLIGEITAASAEQRDGIGQVNLAVTNLDQMTQQNAALVEESSAAATSLSDQARRLSQVVSVFNVGSNSVVASVVAAPAATMAPRPQTGAARVTARPSTAKVSGKAAPAKALGNAKAAGPALATASQSGDEQQWEQF</sequence>
<dbReference type="CDD" id="cd06225">
    <property type="entry name" value="HAMP"/>
    <property type="match status" value="1"/>
</dbReference>
<comment type="similarity">
    <text evidence="3">Belongs to the methyl-accepting chemotaxis (MCP) protein family.</text>
</comment>
<comment type="subcellular location">
    <subcellularLocation>
        <location evidence="1">Membrane</location>
    </subcellularLocation>
</comment>
<keyword evidence="4" id="KW-0807">Transducer</keyword>
<dbReference type="FunFam" id="1.10.287.950:FF:000001">
    <property type="entry name" value="Methyl-accepting chemotaxis sensory transducer"/>
    <property type="match status" value="1"/>
</dbReference>
<keyword evidence="6" id="KW-0812">Transmembrane</keyword>
<dbReference type="Pfam" id="PF00015">
    <property type="entry name" value="MCPsignal"/>
    <property type="match status" value="1"/>
</dbReference>
<dbReference type="Pfam" id="PF12729">
    <property type="entry name" value="4HB_MCP_1"/>
    <property type="match status" value="1"/>
</dbReference>
<dbReference type="InterPro" id="IPR051310">
    <property type="entry name" value="MCP_chemotaxis"/>
</dbReference>